<evidence type="ECO:0000313" key="3">
    <source>
        <dbReference type="Proteomes" id="UP000230779"/>
    </source>
</evidence>
<gene>
    <name evidence="2" type="ORF">COY66_06025</name>
</gene>
<protein>
    <submittedName>
        <fullName evidence="2">SUF system NifU family Fe-S cluster assembly protein</fullName>
    </submittedName>
</protein>
<organism evidence="2 3">
    <name type="scientific">Candidatus Kerfeldbacteria bacterium CG_4_10_14_0_8_um_filter_42_10</name>
    <dbReference type="NCBI Taxonomy" id="2014248"/>
    <lineage>
        <taxon>Bacteria</taxon>
        <taxon>Candidatus Kerfeldiibacteriota</taxon>
    </lineage>
</organism>
<proteinExistence type="predicted"/>
<accession>A0A2M7RG77</accession>
<dbReference type="EMBL" id="PFMD01000069">
    <property type="protein sequence ID" value="PIY95750.1"/>
    <property type="molecule type" value="Genomic_DNA"/>
</dbReference>
<dbReference type="NCBIfam" id="TIGR01994">
    <property type="entry name" value="SUF_scaf_2"/>
    <property type="match status" value="1"/>
</dbReference>
<comment type="caution">
    <text evidence="2">The sequence shown here is derived from an EMBL/GenBank/DDBJ whole genome shotgun (WGS) entry which is preliminary data.</text>
</comment>
<dbReference type="PANTHER" id="PTHR10093">
    <property type="entry name" value="IRON-SULFUR CLUSTER ASSEMBLY ENZYME NIFU HOMOLOG"/>
    <property type="match status" value="1"/>
</dbReference>
<feature type="domain" description="NIF system FeS cluster assembly NifU N-terminal" evidence="1">
    <location>
        <begin position="7"/>
        <end position="129"/>
    </location>
</feature>
<reference evidence="2 3" key="1">
    <citation type="submission" date="2017-09" db="EMBL/GenBank/DDBJ databases">
        <title>Depth-based differentiation of microbial function through sediment-hosted aquifers and enrichment of novel symbionts in the deep terrestrial subsurface.</title>
        <authorList>
            <person name="Probst A.J."/>
            <person name="Ladd B."/>
            <person name="Jarett J.K."/>
            <person name="Geller-Mcgrath D.E."/>
            <person name="Sieber C.M."/>
            <person name="Emerson J.B."/>
            <person name="Anantharaman K."/>
            <person name="Thomas B.C."/>
            <person name="Malmstrom R."/>
            <person name="Stieglmeier M."/>
            <person name="Klingl A."/>
            <person name="Woyke T."/>
            <person name="Ryan C.M."/>
            <person name="Banfield J.F."/>
        </authorList>
    </citation>
    <scope>NUCLEOTIDE SEQUENCE [LARGE SCALE GENOMIC DNA]</scope>
    <source>
        <strain evidence="2">CG_4_10_14_0_8_um_filter_42_10</strain>
    </source>
</reference>
<sequence>MNTSDIYREEIIDHSKHPRNFGKIAQPDLHHKEKNPLCGDEIELFVKLDSHKKVKAVAFDGAGCVISKASASLFTEAIKGKSINELEQLSAKDVLEYLGLSELTPTRQKCATLVLETLKRGLKNYQQKTK</sequence>
<dbReference type="SUPFAM" id="SSF82649">
    <property type="entry name" value="SufE/NifU"/>
    <property type="match status" value="1"/>
</dbReference>
<dbReference type="InterPro" id="IPR002871">
    <property type="entry name" value="NIF_FeS_clus_asmbl_NifU_N"/>
</dbReference>
<dbReference type="Pfam" id="PF01592">
    <property type="entry name" value="NifU_N"/>
    <property type="match status" value="1"/>
</dbReference>
<evidence type="ECO:0000313" key="2">
    <source>
        <dbReference type="EMBL" id="PIY95750.1"/>
    </source>
</evidence>
<dbReference type="Gene3D" id="3.90.1010.10">
    <property type="match status" value="1"/>
</dbReference>
<dbReference type="AlphaFoldDB" id="A0A2M7RG77"/>
<name>A0A2M7RG77_9BACT</name>
<dbReference type="CDD" id="cd06664">
    <property type="entry name" value="IscU_like"/>
    <property type="match status" value="1"/>
</dbReference>
<dbReference type="GO" id="GO:0051536">
    <property type="term" value="F:iron-sulfur cluster binding"/>
    <property type="evidence" value="ECO:0007669"/>
    <property type="project" value="InterPro"/>
</dbReference>
<dbReference type="GO" id="GO:0005506">
    <property type="term" value="F:iron ion binding"/>
    <property type="evidence" value="ECO:0007669"/>
    <property type="project" value="InterPro"/>
</dbReference>
<dbReference type="Proteomes" id="UP000230779">
    <property type="component" value="Unassembled WGS sequence"/>
</dbReference>
<evidence type="ECO:0000259" key="1">
    <source>
        <dbReference type="Pfam" id="PF01592"/>
    </source>
</evidence>
<dbReference type="GO" id="GO:0016226">
    <property type="term" value="P:iron-sulfur cluster assembly"/>
    <property type="evidence" value="ECO:0007669"/>
    <property type="project" value="InterPro"/>
</dbReference>